<dbReference type="GO" id="GO:0022857">
    <property type="term" value="F:transmembrane transporter activity"/>
    <property type="evidence" value="ECO:0007669"/>
    <property type="project" value="TreeGrafter"/>
</dbReference>
<feature type="transmembrane region" description="Helical" evidence="8">
    <location>
        <begin position="70"/>
        <end position="88"/>
    </location>
</feature>
<dbReference type="PANTHER" id="PTHR48085">
    <property type="entry name" value="CADMIUM/ZINC-TRANSPORTING ATPASE HMA2-RELATED"/>
    <property type="match status" value="1"/>
</dbReference>
<evidence type="ECO:0000256" key="6">
    <source>
        <dbReference type="ARBA" id="ARBA00023136"/>
    </source>
</evidence>
<feature type="domain" description="P-type ATPase A" evidence="9">
    <location>
        <begin position="163"/>
        <end position="249"/>
    </location>
</feature>
<gene>
    <name evidence="10" type="ORF">Ctob_005053</name>
</gene>
<evidence type="ECO:0000256" key="3">
    <source>
        <dbReference type="ARBA" id="ARBA00022692"/>
    </source>
</evidence>
<dbReference type="InterPro" id="IPR036412">
    <property type="entry name" value="HAD-like_sf"/>
</dbReference>
<dbReference type="OrthoDB" id="432719at2759"/>
<keyword evidence="5 8" id="KW-1133">Transmembrane helix</keyword>
<dbReference type="Gene3D" id="3.40.1110.10">
    <property type="entry name" value="Calcium-transporting ATPase, cytoplasmic domain N"/>
    <property type="match status" value="2"/>
</dbReference>
<comment type="subcellular location">
    <subcellularLocation>
        <location evidence="1">Membrane</location>
    </subcellularLocation>
</comment>
<sequence length="867" mass="90821">MGEPTIKVTELVVTGMCCQSEVTLIQKKLGPMEGVIDLKFNLMLRRRRGLPRPEQGVWARPKDTEFWEWPYSYFSLACVLLGLPTLVVRALNGLFLQCTLNMFASMALACIGALVLLDLEEAAAITFFFLGSEWLQAWCVHHTANLAGSLGGMLPERAYPADGSADKPLSEVVVGELLLVKPGGAVPADGDVVGGASSVDESMLTGESIPVSKAAGAQVFAGTTNQTGVLTVRVVRLPAESTAAQLGMLVAQAQRSGGREVFLERFARVYTTLILLTAILLATIPLGWCTWTDDAQDDAPNGASVVASVSANVSASGHGEGGHGEEPETWTERWMHTGAGADGCVWWLHRALALVVISCPCSFIVAMPVTNACGISALAKWGILVKNAKQLDLLARMTHLAVDKTGTLTEGRFRLRQLALNHANRRAEIESVMRYAAAVEKNSSHPIAAAFLEFADSLGVDPPPAPEFMLLEGEGIEALVEGVKVHVGNERLARRVLAEAAIARGEVVSTPEMEAAAEALRAANANVAHAQQHQLPARMLTSLQKKQQQAQAALEAATEAARECCHDGPCPTAELAPTTTPYLAPTPTPAPMPQLAPEAAIEPTVTPATAPMPSPPPSPPVDGPPELTLGSSLIAGWRRSGSSVLWVLLDGEIAAACQLSDAIRGETAPAMAALAGLGVKTTILTGDCEETAQAVRAQAGIATAVAGMKPAEKLAMIKEFRREAIVGMVGDGVNDGPALAAADVGIAMGVHGTALASAAAGVVLMTNDLRRLADGIMGARRTARTLRNSVAIALLLKLLPLVLIFTAFEKAEGYLITASVGSDVLGIIIVLANAISLLGIRSQYAVTPCANSALSMEGPTVVTSTTE</sequence>
<dbReference type="InterPro" id="IPR059000">
    <property type="entry name" value="ATPase_P-type_domA"/>
</dbReference>
<keyword evidence="11" id="KW-1185">Reference proteome</keyword>
<reference evidence="11" key="1">
    <citation type="journal article" date="2015" name="PLoS Genet.">
        <title>Genome Sequence and Transcriptome Analyses of Chrysochromulina tobin: Metabolic Tools for Enhanced Algal Fitness in the Prominent Order Prymnesiales (Haptophyceae).</title>
        <authorList>
            <person name="Hovde B.T."/>
            <person name="Deodato C.R."/>
            <person name="Hunsperger H.M."/>
            <person name="Ryken S.A."/>
            <person name="Yost W."/>
            <person name="Jha R.K."/>
            <person name="Patterson J."/>
            <person name="Monnat R.J. Jr."/>
            <person name="Barlow S.B."/>
            <person name="Starkenburg S.R."/>
            <person name="Cattolico R.A."/>
        </authorList>
    </citation>
    <scope>NUCLEOTIDE SEQUENCE</scope>
    <source>
        <strain evidence="11">CCMP291</strain>
    </source>
</reference>
<evidence type="ECO:0000256" key="2">
    <source>
        <dbReference type="ARBA" id="ARBA00006024"/>
    </source>
</evidence>
<comment type="similarity">
    <text evidence="2">Belongs to the cation transport ATPase (P-type) (TC 3.A.3) family. Type IB subfamily.</text>
</comment>
<protein>
    <submittedName>
        <fullName evidence="10">Heavy metal ATPase 4-2</fullName>
    </submittedName>
</protein>
<feature type="coiled-coil region" evidence="7">
    <location>
        <begin position="513"/>
        <end position="563"/>
    </location>
</feature>
<keyword evidence="3 8" id="KW-0812">Transmembrane</keyword>
<dbReference type="InterPro" id="IPR051014">
    <property type="entry name" value="Cation_Transport_ATPase_IB"/>
</dbReference>
<feature type="transmembrane region" description="Helical" evidence="8">
    <location>
        <begin position="94"/>
        <end position="117"/>
    </location>
</feature>
<keyword evidence="6 8" id="KW-0472">Membrane</keyword>
<dbReference type="SUPFAM" id="SSF55008">
    <property type="entry name" value="HMA, heavy metal-associated domain"/>
    <property type="match status" value="1"/>
</dbReference>
<evidence type="ECO:0000256" key="1">
    <source>
        <dbReference type="ARBA" id="ARBA00004370"/>
    </source>
</evidence>
<comment type="caution">
    <text evidence="10">The sequence shown here is derived from an EMBL/GenBank/DDBJ whole genome shotgun (WGS) entry which is preliminary data.</text>
</comment>
<evidence type="ECO:0000256" key="7">
    <source>
        <dbReference type="SAM" id="Coils"/>
    </source>
</evidence>
<dbReference type="Pfam" id="PF00122">
    <property type="entry name" value="E1-E2_ATPase"/>
    <property type="match status" value="1"/>
</dbReference>
<dbReference type="Proteomes" id="UP000037460">
    <property type="component" value="Unassembled WGS sequence"/>
</dbReference>
<dbReference type="SUPFAM" id="SSF56784">
    <property type="entry name" value="HAD-like"/>
    <property type="match status" value="1"/>
</dbReference>
<feature type="transmembrane region" description="Helical" evidence="8">
    <location>
        <begin position="269"/>
        <end position="288"/>
    </location>
</feature>
<dbReference type="SUPFAM" id="SSF81665">
    <property type="entry name" value="Calcium ATPase, transmembrane domain M"/>
    <property type="match status" value="1"/>
</dbReference>
<dbReference type="GO" id="GO:0016887">
    <property type="term" value="F:ATP hydrolysis activity"/>
    <property type="evidence" value="ECO:0007669"/>
    <property type="project" value="InterPro"/>
</dbReference>
<dbReference type="PROSITE" id="PS00154">
    <property type="entry name" value="ATPASE_E1_E2"/>
    <property type="match status" value="1"/>
</dbReference>
<dbReference type="SFLD" id="SFLDS00003">
    <property type="entry name" value="Haloacid_Dehalogenase"/>
    <property type="match status" value="1"/>
</dbReference>
<dbReference type="GO" id="GO:0016020">
    <property type="term" value="C:membrane"/>
    <property type="evidence" value="ECO:0007669"/>
    <property type="project" value="UniProtKB-SubCell"/>
</dbReference>
<dbReference type="Gene3D" id="3.30.70.100">
    <property type="match status" value="1"/>
</dbReference>
<feature type="transmembrane region" description="Helical" evidence="8">
    <location>
        <begin position="786"/>
        <end position="808"/>
    </location>
</feature>
<keyword evidence="4" id="KW-1278">Translocase</keyword>
<dbReference type="InterPro" id="IPR044492">
    <property type="entry name" value="P_typ_ATPase_HD_dom"/>
</dbReference>
<dbReference type="GO" id="GO:0005524">
    <property type="term" value="F:ATP binding"/>
    <property type="evidence" value="ECO:0007669"/>
    <property type="project" value="InterPro"/>
</dbReference>
<feature type="transmembrane region" description="Helical" evidence="8">
    <location>
        <begin position="744"/>
        <end position="765"/>
    </location>
</feature>
<dbReference type="EMBL" id="JWZX01002434">
    <property type="protein sequence ID" value="KOO29309.1"/>
    <property type="molecule type" value="Genomic_DNA"/>
</dbReference>
<dbReference type="InterPro" id="IPR008250">
    <property type="entry name" value="ATPase_P-typ_transduc_dom_A_sf"/>
</dbReference>
<dbReference type="InterPro" id="IPR023298">
    <property type="entry name" value="ATPase_P-typ_TM_dom_sf"/>
</dbReference>
<dbReference type="InterPro" id="IPR023299">
    <property type="entry name" value="ATPase_P-typ_cyto_dom_N"/>
</dbReference>
<evidence type="ECO:0000256" key="4">
    <source>
        <dbReference type="ARBA" id="ARBA00022967"/>
    </source>
</evidence>
<dbReference type="SFLD" id="SFLDG00002">
    <property type="entry name" value="C1.7:_P-type_atpase_like"/>
    <property type="match status" value="1"/>
</dbReference>
<dbReference type="GO" id="GO:0046872">
    <property type="term" value="F:metal ion binding"/>
    <property type="evidence" value="ECO:0007669"/>
    <property type="project" value="InterPro"/>
</dbReference>
<evidence type="ECO:0000256" key="5">
    <source>
        <dbReference type="ARBA" id="ARBA00022989"/>
    </source>
</evidence>
<feature type="transmembrane region" description="Helical" evidence="8">
    <location>
        <begin position="814"/>
        <end position="835"/>
    </location>
</feature>
<dbReference type="SUPFAM" id="SSF81653">
    <property type="entry name" value="Calcium ATPase, transduction domain A"/>
    <property type="match status" value="1"/>
</dbReference>
<dbReference type="InterPro" id="IPR036163">
    <property type="entry name" value="HMA_dom_sf"/>
</dbReference>
<name>A0A0M0JRU2_9EUKA</name>
<proteinExistence type="inferred from homology"/>
<dbReference type="InterPro" id="IPR018303">
    <property type="entry name" value="ATPase_P-typ_P_site"/>
</dbReference>
<dbReference type="AlphaFoldDB" id="A0A0M0JRU2"/>
<dbReference type="SFLD" id="SFLDF00027">
    <property type="entry name" value="p-type_atpase"/>
    <property type="match status" value="1"/>
</dbReference>
<organism evidence="10 11">
    <name type="scientific">Chrysochromulina tobinii</name>
    <dbReference type="NCBI Taxonomy" id="1460289"/>
    <lineage>
        <taxon>Eukaryota</taxon>
        <taxon>Haptista</taxon>
        <taxon>Haptophyta</taxon>
        <taxon>Prymnesiophyceae</taxon>
        <taxon>Prymnesiales</taxon>
        <taxon>Chrysochromulinaceae</taxon>
        <taxon>Chrysochromulina</taxon>
    </lineage>
</organism>
<dbReference type="InterPro" id="IPR023214">
    <property type="entry name" value="HAD_sf"/>
</dbReference>
<dbReference type="InterPro" id="IPR001757">
    <property type="entry name" value="P_typ_ATPase"/>
</dbReference>
<dbReference type="PRINTS" id="PR00119">
    <property type="entry name" value="CATATPASE"/>
</dbReference>
<dbReference type="NCBIfam" id="TIGR01494">
    <property type="entry name" value="ATPase_P-type"/>
    <property type="match status" value="1"/>
</dbReference>
<evidence type="ECO:0000259" key="9">
    <source>
        <dbReference type="Pfam" id="PF00122"/>
    </source>
</evidence>
<keyword evidence="7" id="KW-0175">Coiled coil</keyword>
<evidence type="ECO:0000256" key="8">
    <source>
        <dbReference type="SAM" id="Phobius"/>
    </source>
</evidence>
<dbReference type="Pfam" id="PF00702">
    <property type="entry name" value="Hydrolase"/>
    <property type="match status" value="1"/>
</dbReference>
<evidence type="ECO:0000313" key="11">
    <source>
        <dbReference type="Proteomes" id="UP000037460"/>
    </source>
</evidence>
<dbReference type="PANTHER" id="PTHR48085:SF5">
    <property type="entry name" value="CADMIUM_ZINC-TRANSPORTING ATPASE HMA4-RELATED"/>
    <property type="match status" value="1"/>
</dbReference>
<dbReference type="Gene3D" id="3.40.50.1000">
    <property type="entry name" value="HAD superfamily/HAD-like"/>
    <property type="match status" value="2"/>
</dbReference>
<dbReference type="Gene3D" id="2.70.150.10">
    <property type="entry name" value="Calcium-transporting ATPase, cytoplasmic transduction domain A"/>
    <property type="match status" value="1"/>
</dbReference>
<accession>A0A0M0JRU2</accession>
<evidence type="ECO:0000313" key="10">
    <source>
        <dbReference type="EMBL" id="KOO29309.1"/>
    </source>
</evidence>